<evidence type="ECO:0000256" key="1">
    <source>
        <dbReference type="SAM" id="Coils"/>
    </source>
</evidence>
<feature type="compositionally biased region" description="Basic and acidic residues" evidence="2">
    <location>
        <begin position="449"/>
        <end position="459"/>
    </location>
</feature>
<feature type="compositionally biased region" description="Polar residues" evidence="2">
    <location>
        <begin position="557"/>
        <end position="567"/>
    </location>
</feature>
<sequence>MDPSLRSFLFNRMMQAMELGDKCTADKIESLIRNFRPDSPVPISVYIPSFEDTSNPDISPPPFDSDSPAMTRSPKTTSSKRRTTRAPRESLLDVQTVVDSDVEDHQRDRLLFSPTRPCSFDTEVNVVGEGELRKYKSRFDIPDSVTLMLPGDRAVWNPPENAVAIYGAMLSCGVTLPLQPFIARFLAEAQIAPAQLAPNSYRILMCLCLMWKLKGYGPPTPREIRHFYTLRQAGNGEIFGDEKKKGFIWGFPTSNKRWKNSWFFVGSEWGRNVPASSRRNLLAKKVPRHFTSPETWSKATPVLLDGEVSRLAAAAVLPLSLRGRSFLLDEEKMISEGIFTRLHARLPRLCDFDTVCDLQARAVKNSEAASKRHAAGLAKEGIAGPDEAAASVPVAVAATTPAATTSSRKGKEKIGVSGGISDIPIFDADVPETPLDPASDLAPRARNKRPAESASDHSARPPKRASRVVQFVVSSDEEDVQEPAVAEAPSTQPEGPAEAENVAAPPFEGVNEQTFPATSPRLASPRPGSPTVVVGEPSVSDQPRPSGPSESTDRPGPSNQAGTSASGSGLAREVPPTRPVEADEGNVSLFDFSATEICSHLANNDVYIGDGWGHVKNKSCNMKMEFFFNCHSLMMSEMGETYKFGIRASREIKRLREQASVLAAEKLSAEESHAQQFAQLRESSDGHLSARLAAEEKLSAAEEEIRSLKELLSSSQESFAARLEAERVAEEAKEKAEQEAANLRNQLSSRDLIFENLKAVLEAESVDRFKRSPAYDALLLHEFEKGMRQAKKFFAMKDHSNEKALKRFDKSLQQHMAHGVDSIKDQMKRWKAHCRYNRTEPHPMHLEIPSKRAFNTYYPGQKGSFSGSGAEPDLGPVAGRDYEPFMPTEDEAVIWPSDEEIEDEEDSEGPLAAG</sequence>
<keyword evidence="4" id="KW-1185">Reference proteome</keyword>
<feature type="region of interest" description="Disordered" evidence="2">
    <location>
        <begin position="47"/>
        <end position="89"/>
    </location>
</feature>
<evidence type="ECO:0000313" key="3">
    <source>
        <dbReference type="EMBL" id="KAK0583612.1"/>
    </source>
</evidence>
<keyword evidence="1" id="KW-0175">Coiled coil</keyword>
<reference evidence="3" key="1">
    <citation type="journal article" date="2022" name="Plant J.">
        <title>Strategies of tolerance reflected in two North American maple genomes.</title>
        <authorList>
            <person name="McEvoy S.L."/>
            <person name="Sezen U.U."/>
            <person name="Trouern-Trend A."/>
            <person name="McMahon S.M."/>
            <person name="Schaberg P.G."/>
            <person name="Yang J."/>
            <person name="Wegrzyn J.L."/>
            <person name="Swenson N.G."/>
        </authorList>
    </citation>
    <scope>NUCLEOTIDE SEQUENCE</scope>
    <source>
        <strain evidence="3">NS2018</strain>
    </source>
</reference>
<organism evidence="3 4">
    <name type="scientific">Acer saccharum</name>
    <name type="common">Sugar maple</name>
    <dbReference type="NCBI Taxonomy" id="4024"/>
    <lineage>
        <taxon>Eukaryota</taxon>
        <taxon>Viridiplantae</taxon>
        <taxon>Streptophyta</taxon>
        <taxon>Embryophyta</taxon>
        <taxon>Tracheophyta</taxon>
        <taxon>Spermatophyta</taxon>
        <taxon>Magnoliopsida</taxon>
        <taxon>eudicotyledons</taxon>
        <taxon>Gunneridae</taxon>
        <taxon>Pentapetalae</taxon>
        <taxon>rosids</taxon>
        <taxon>malvids</taxon>
        <taxon>Sapindales</taxon>
        <taxon>Sapindaceae</taxon>
        <taxon>Hippocastanoideae</taxon>
        <taxon>Acereae</taxon>
        <taxon>Acer</taxon>
    </lineage>
</organism>
<evidence type="ECO:0000256" key="2">
    <source>
        <dbReference type="SAM" id="MobiDB-lite"/>
    </source>
</evidence>
<dbReference type="Proteomes" id="UP001168877">
    <property type="component" value="Unassembled WGS sequence"/>
</dbReference>
<feature type="region of interest" description="Disordered" evidence="2">
    <location>
        <begin position="425"/>
        <end position="583"/>
    </location>
</feature>
<accession>A0AA39RY79</accession>
<name>A0AA39RY79_ACESA</name>
<comment type="caution">
    <text evidence="3">The sequence shown here is derived from an EMBL/GenBank/DDBJ whole genome shotgun (WGS) entry which is preliminary data.</text>
</comment>
<feature type="compositionally biased region" description="Acidic residues" evidence="2">
    <location>
        <begin position="888"/>
        <end position="908"/>
    </location>
</feature>
<dbReference type="EMBL" id="JAUESC010000383">
    <property type="protein sequence ID" value="KAK0583612.1"/>
    <property type="molecule type" value="Genomic_DNA"/>
</dbReference>
<feature type="compositionally biased region" description="Low complexity" evidence="2">
    <location>
        <begin position="64"/>
        <end position="77"/>
    </location>
</feature>
<proteinExistence type="predicted"/>
<gene>
    <name evidence="3" type="ORF">LWI29_000211</name>
</gene>
<dbReference type="AlphaFoldDB" id="A0AA39RY79"/>
<feature type="region of interest" description="Disordered" evidence="2">
    <location>
        <begin position="862"/>
        <end position="914"/>
    </location>
</feature>
<feature type="coiled-coil region" evidence="1">
    <location>
        <begin position="652"/>
        <end position="749"/>
    </location>
</feature>
<protein>
    <submittedName>
        <fullName evidence="3">Uncharacterized protein</fullName>
    </submittedName>
</protein>
<evidence type="ECO:0000313" key="4">
    <source>
        <dbReference type="Proteomes" id="UP001168877"/>
    </source>
</evidence>
<reference evidence="3" key="2">
    <citation type="submission" date="2023-06" db="EMBL/GenBank/DDBJ databases">
        <authorList>
            <person name="Swenson N.G."/>
            <person name="Wegrzyn J.L."/>
            <person name="Mcevoy S.L."/>
        </authorList>
    </citation>
    <scope>NUCLEOTIDE SEQUENCE</scope>
    <source>
        <strain evidence="3">NS2018</strain>
        <tissue evidence="3">Leaf</tissue>
    </source>
</reference>